<name>A0AAE0YX04_9GAST</name>
<organism evidence="2 3">
    <name type="scientific">Elysia crispata</name>
    <name type="common">lettuce slug</name>
    <dbReference type="NCBI Taxonomy" id="231223"/>
    <lineage>
        <taxon>Eukaryota</taxon>
        <taxon>Metazoa</taxon>
        <taxon>Spiralia</taxon>
        <taxon>Lophotrochozoa</taxon>
        <taxon>Mollusca</taxon>
        <taxon>Gastropoda</taxon>
        <taxon>Heterobranchia</taxon>
        <taxon>Euthyneura</taxon>
        <taxon>Panpulmonata</taxon>
        <taxon>Sacoglossa</taxon>
        <taxon>Placobranchoidea</taxon>
        <taxon>Plakobranchidae</taxon>
        <taxon>Elysia</taxon>
    </lineage>
</organism>
<keyword evidence="3" id="KW-1185">Reference proteome</keyword>
<gene>
    <name evidence="2" type="ORF">RRG08_019553</name>
</gene>
<evidence type="ECO:0000313" key="2">
    <source>
        <dbReference type="EMBL" id="KAK3758645.1"/>
    </source>
</evidence>
<sequence length="71" mass="8201">MGSREKLPVSDAQMIGMAAIGFSYSLILRVWQMLAREKIRSTRLGIHCQHRLWVFAPEILVEDDWEINGQT</sequence>
<evidence type="ECO:0000313" key="3">
    <source>
        <dbReference type="Proteomes" id="UP001283361"/>
    </source>
</evidence>
<keyword evidence="1" id="KW-0812">Transmembrane</keyword>
<keyword evidence="1" id="KW-1133">Transmembrane helix</keyword>
<proteinExistence type="predicted"/>
<dbReference type="Proteomes" id="UP001283361">
    <property type="component" value="Unassembled WGS sequence"/>
</dbReference>
<keyword evidence="1" id="KW-0472">Membrane</keyword>
<evidence type="ECO:0000256" key="1">
    <source>
        <dbReference type="SAM" id="Phobius"/>
    </source>
</evidence>
<reference evidence="2" key="1">
    <citation type="journal article" date="2023" name="G3 (Bethesda)">
        <title>A reference genome for the long-term kleptoplast-retaining sea slug Elysia crispata morphotype clarki.</title>
        <authorList>
            <person name="Eastman K.E."/>
            <person name="Pendleton A.L."/>
            <person name="Shaikh M.A."/>
            <person name="Suttiyut T."/>
            <person name="Ogas R."/>
            <person name="Tomko P."/>
            <person name="Gavelis G."/>
            <person name="Widhalm J.R."/>
            <person name="Wisecaver J.H."/>
        </authorList>
    </citation>
    <scope>NUCLEOTIDE SEQUENCE</scope>
    <source>
        <strain evidence="2">ECLA1</strain>
    </source>
</reference>
<comment type="caution">
    <text evidence="2">The sequence shown here is derived from an EMBL/GenBank/DDBJ whole genome shotgun (WGS) entry which is preliminary data.</text>
</comment>
<accession>A0AAE0YX04</accession>
<dbReference type="AlphaFoldDB" id="A0AAE0YX04"/>
<dbReference type="EMBL" id="JAWDGP010005256">
    <property type="protein sequence ID" value="KAK3758645.1"/>
    <property type="molecule type" value="Genomic_DNA"/>
</dbReference>
<protein>
    <submittedName>
        <fullName evidence="2">Uncharacterized protein</fullName>
    </submittedName>
</protein>
<feature type="transmembrane region" description="Helical" evidence="1">
    <location>
        <begin position="12"/>
        <end position="31"/>
    </location>
</feature>